<dbReference type="AlphaFoldDB" id="A0A167CVU1"/>
<dbReference type="RefSeq" id="WP_063376707.1">
    <property type="nucleotide sequence ID" value="NZ_AUXT01000148.1"/>
</dbReference>
<evidence type="ECO:0000256" key="3">
    <source>
        <dbReference type="ARBA" id="ARBA00022839"/>
    </source>
</evidence>
<dbReference type="SMART" id="SM00479">
    <property type="entry name" value="EXOIII"/>
    <property type="match status" value="1"/>
</dbReference>
<sequence>MKWKLPWFFGHRAAGQRWLESELVVLDLELTGLNPMLHEIVSAAWVIIKRGKIVLSESRYMFNADVQSLAQSPVYHGIDEEQLKRGASLEVIMNTLAVVLKGKVLVCHNTQLDWSFIHKYFHNFGLEIRPVHMLDTLKIEKSRLLRQRQEVGQDQLRLPACRRRYGLPDYQNHNALSDSLATAELLLAQVNHLDAEKHIKLSALM</sequence>
<dbReference type="InterPro" id="IPR012337">
    <property type="entry name" value="RNaseH-like_sf"/>
</dbReference>
<evidence type="ECO:0000256" key="1">
    <source>
        <dbReference type="ARBA" id="ARBA00022722"/>
    </source>
</evidence>
<keyword evidence="3" id="KW-0269">Exonuclease</keyword>
<protein>
    <recommendedName>
        <fullName evidence="4">Exonuclease domain-containing protein</fullName>
    </recommendedName>
</protein>
<dbReference type="Proteomes" id="UP000076587">
    <property type="component" value="Unassembled WGS sequence"/>
</dbReference>
<proteinExistence type="predicted"/>
<dbReference type="InterPro" id="IPR036397">
    <property type="entry name" value="RNaseH_sf"/>
</dbReference>
<keyword evidence="2" id="KW-0378">Hydrolase</keyword>
<reference evidence="5 6" key="1">
    <citation type="submission" date="2013-07" db="EMBL/GenBank/DDBJ databases">
        <title>Comparative Genomic and Metabolomic Analysis of Twelve Strains of Pseudoalteromonas luteoviolacea.</title>
        <authorList>
            <person name="Vynne N.G."/>
            <person name="Mansson M."/>
            <person name="Gram L."/>
        </authorList>
    </citation>
    <scope>NUCLEOTIDE SEQUENCE [LARGE SCALE GENOMIC DNA]</scope>
    <source>
        <strain evidence="5 6">NCIMB 1942</strain>
    </source>
</reference>
<organism evidence="5 6">
    <name type="scientific">Pseudoalteromonas luteoviolacea NCIMB 1942</name>
    <dbReference type="NCBI Taxonomy" id="1365253"/>
    <lineage>
        <taxon>Bacteria</taxon>
        <taxon>Pseudomonadati</taxon>
        <taxon>Pseudomonadota</taxon>
        <taxon>Gammaproteobacteria</taxon>
        <taxon>Alteromonadales</taxon>
        <taxon>Pseudoalteromonadaceae</taxon>
        <taxon>Pseudoalteromonas</taxon>
    </lineage>
</organism>
<dbReference type="Gene3D" id="3.30.420.10">
    <property type="entry name" value="Ribonuclease H-like superfamily/Ribonuclease H"/>
    <property type="match status" value="1"/>
</dbReference>
<keyword evidence="1" id="KW-0540">Nuclease</keyword>
<dbReference type="InterPro" id="IPR013520">
    <property type="entry name" value="Ribonucl_H"/>
</dbReference>
<dbReference type="OrthoDB" id="5497329at2"/>
<dbReference type="CDD" id="cd06127">
    <property type="entry name" value="DEDDh"/>
    <property type="match status" value="1"/>
</dbReference>
<dbReference type="SUPFAM" id="SSF53098">
    <property type="entry name" value="Ribonuclease H-like"/>
    <property type="match status" value="1"/>
</dbReference>
<dbReference type="PANTHER" id="PTHR30231:SF4">
    <property type="entry name" value="PROTEIN NEN2"/>
    <property type="match status" value="1"/>
</dbReference>
<accession>A0A167CVU1</accession>
<gene>
    <name evidence="5" type="ORF">N482_08540</name>
</gene>
<evidence type="ECO:0000313" key="6">
    <source>
        <dbReference type="Proteomes" id="UP000076587"/>
    </source>
</evidence>
<name>A0A167CVU1_9GAMM</name>
<evidence type="ECO:0000259" key="4">
    <source>
        <dbReference type="SMART" id="SM00479"/>
    </source>
</evidence>
<evidence type="ECO:0000256" key="2">
    <source>
        <dbReference type="ARBA" id="ARBA00022801"/>
    </source>
</evidence>
<comment type="caution">
    <text evidence="5">The sequence shown here is derived from an EMBL/GenBank/DDBJ whole genome shotgun (WGS) entry which is preliminary data.</text>
</comment>
<dbReference type="GO" id="GO:0005829">
    <property type="term" value="C:cytosol"/>
    <property type="evidence" value="ECO:0007669"/>
    <property type="project" value="TreeGrafter"/>
</dbReference>
<dbReference type="PATRIC" id="fig|1365253.3.peg.1963"/>
<dbReference type="Pfam" id="PF00929">
    <property type="entry name" value="RNase_T"/>
    <property type="match status" value="1"/>
</dbReference>
<dbReference type="GO" id="GO:0003676">
    <property type="term" value="F:nucleic acid binding"/>
    <property type="evidence" value="ECO:0007669"/>
    <property type="project" value="InterPro"/>
</dbReference>
<evidence type="ECO:0000313" key="5">
    <source>
        <dbReference type="EMBL" id="KZN48125.1"/>
    </source>
</evidence>
<dbReference type="EMBL" id="AUXT01000148">
    <property type="protein sequence ID" value="KZN48125.1"/>
    <property type="molecule type" value="Genomic_DNA"/>
</dbReference>
<dbReference type="PANTHER" id="PTHR30231">
    <property type="entry name" value="DNA POLYMERASE III SUBUNIT EPSILON"/>
    <property type="match status" value="1"/>
</dbReference>
<dbReference type="GO" id="GO:0006259">
    <property type="term" value="P:DNA metabolic process"/>
    <property type="evidence" value="ECO:0007669"/>
    <property type="project" value="UniProtKB-ARBA"/>
</dbReference>
<feature type="domain" description="Exonuclease" evidence="4">
    <location>
        <begin position="22"/>
        <end position="195"/>
    </location>
</feature>
<dbReference type="GO" id="GO:0008408">
    <property type="term" value="F:3'-5' exonuclease activity"/>
    <property type="evidence" value="ECO:0007669"/>
    <property type="project" value="TreeGrafter"/>
</dbReference>